<proteinExistence type="predicted"/>
<name>A0A165G4Z0_9BASI</name>
<dbReference type="EMBL" id="KV423961">
    <property type="protein sequence ID" value="KZT57601.1"/>
    <property type="molecule type" value="Genomic_DNA"/>
</dbReference>
<dbReference type="Proteomes" id="UP000076842">
    <property type="component" value="Unassembled WGS sequence"/>
</dbReference>
<accession>A0A165G4Z0</accession>
<evidence type="ECO:0000313" key="1">
    <source>
        <dbReference type="EMBL" id="KZT57601.1"/>
    </source>
</evidence>
<keyword evidence="2" id="KW-1185">Reference proteome</keyword>
<dbReference type="InParanoid" id="A0A165G4Z0"/>
<protein>
    <submittedName>
        <fullName evidence="1">Uncharacterized protein</fullName>
    </submittedName>
</protein>
<dbReference type="AlphaFoldDB" id="A0A165G4Z0"/>
<gene>
    <name evidence="1" type="ORF">CALCODRAFT_508710</name>
</gene>
<evidence type="ECO:0000313" key="2">
    <source>
        <dbReference type="Proteomes" id="UP000076842"/>
    </source>
</evidence>
<organism evidence="1 2">
    <name type="scientific">Calocera cornea HHB12733</name>
    <dbReference type="NCBI Taxonomy" id="1353952"/>
    <lineage>
        <taxon>Eukaryota</taxon>
        <taxon>Fungi</taxon>
        <taxon>Dikarya</taxon>
        <taxon>Basidiomycota</taxon>
        <taxon>Agaricomycotina</taxon>
        <taxon>Dacrymycetes</taxon>
        <taxon>Dacrymycetales</taxon>
        <taxon>Dacrymycetaceae</taxon>
        <taxon>Calocera</taxon>
    </lineage>
</organism>
<sequence>MYDFTVGRAINNSSALSRSLCKRVPYHAKKEQLGTATFRRVFLGVPVATFVKVSGSSMFPECFVAIEPPFVIVHRVGRWGSEARLGHRLCFRIQAGQCRYNMRKAILEIAAKLREVCLGDEVGRDGSARGWVGQSYGAGLNQSIGWKRRRRRRNRRLVIVGEGSLFFQRQGASGSWVVPTPRRVGRGL</sequence>
<reference evidence="1 2" key="1">
    <citation type="journal article" date="2016" name="Mol. Biol. Evol.">
        <title>Comparative Genomics of Early-Diverging Mushroom-Forming Fungi Provides Insights into the Origins of Lignocellulose Decay Capabilities.</title>
        <authorList>
            <person name="Nagy L.G."/>
            <person name="Riley R."/>
            <person name="Tritt A."/>
            <person name="Adam C."/>
            <person name="Daum C."/>
            <person name="Floudas D."/>
            <person name="Sun H."/>
            <person name="Yadav J.S."/>
            <person name="Pangilinan J."/>
            <person name="Larsson K.H."/>
            <person name="Matsuura K."/>
            <person name="Barry K."/>
            <person name="Labutti K."/>
            <person name="Kuo R."/>
            <person name="Ohm R.A."/>
            <person name="Bhattacharya S.S."/>
            <person name="Shirouzu T."/>
            <person name="Yoshinaga Y."/>
            <person name="Martin F.M."/>
            <person name="Grigoriev I.V."/>
            <person name="Hibbett D.S."/>
        </authorList>
    </citation>
    <scope>NUCLEOTIDE SEQUENCE [LARGE SCALE GENOMIC DNA]</scope>
    <source>
        <strain evidence="1 2">HHB12733</strain>
    </source>
</reference>